<evidence type="ECO:0000256" key="4">
    <source>
        <dbReference type="ARBA" id="ARBA00022989"/>
    </source>
</evidence>
<keyword evidence="6" id="KW-0472">Membrane</keyword>
<dbReference type="Proteomes" id="UP001275084">
    <property type="component" value="Unassembled WGS sequence"/>
</dbReference>
<keyword evidence="10" id="KW-1185">Reference proteome</keyword>
<dbReference type="GO" id="GO:0043386">
    <property type="term" value="P:mycotoxin biosynthetic process"/>
    <property type="evidence" value="ECO:0007669"/>
    <property type="project" value="InterPro"/>
</dbReference>
<evidence type="ECO:0000256" key="2">
    <source>
        <dbReference type="ARBA" id="ARBA00004685"/>
    </source>
</evidence>
<name>A0AAJ0MC69_9PEZI</name>
<evidence type="ECO:0000256" key="8">
    <source>
        <dbReference type="ARBA" id="ARBA00035112"/>
    </source>
</evidence>
<reference evidence="9" key="1">
    <citation type="journal article" date="2023" name="Mol. Phylogenet. Evol.">
        <title>Genome-scale phylogeny and comparative genomics of the fungal order Sordariales.</title>
        <authorList>
            <person name="Hensen N."/>
            <person name="Bonometti L."/>
            <person name="Westerberg I."/>
            <person name="Brannstrom I.O."/>
            <person name="Guillou S."/>
            <person name="Cros-Aarteil S."/>
            <person name="Calhoun S."/>
            <person name="Haridas S."/>
            <person name="Kuo A."/>
            <person name="Mondo S."/>
            <person name="Pangilinan J."/>
            <person name="Riley R."/>
            <person name="LaButti K."/>
            <person name="Andreopoulos B."/>
            <person name="Lipzen A."/>
            <person name="Chen C."/>
            <person name="Yan M."/>
            <person name="Daum C."/>
            <person name="Ng V."/>
            <person name="Clum A."/>
            <person name="Steindorff A."/>
            <person name="Ohm R.A."/>
            <person name="Martin F."/>
            <person name="Silar P."/>
            <person name="Natvig D.O."/>
            <person name="Lalanne C."/>
            <person name="Gautier V."/>
            <person name="Ament-Velasquez S.L."/>
            <person name="Kruys A."/>
            <person name="Hutchinson M.I."/>
            <person name="Powell A.J."/>
            <person name="Barry K."/>
            <person name="Miller A.N."/>
            <person name="Grigoriev I.V."/>
            <person name="Debuchy R."/>
            <person name="Gladieux P."/>
            <person name="Hiltunen Thoren M."/>
            <person name="Johannesson H."/>
        </authorList>
    </citation>
    <scope>NUCLEOTIDE SEQUENCE</scope>
    <source>
        <strain evidence="9">CBS 955.72</strain>
    </source>
</reference>
<comment type="subcellular location">
    <subcellularLocation>
        <location evidence="1">Membrane</location>
        <topology evidence="1">Single-pass membrane protein</topology>
    </subcellularLocation>
</comment>
<keyword evidence="4" id="KW-1133">Transmembrane helix</keyword>
<accession>A0AAJ0MC69</accession>
<evidence type="ECO:0000256" key="5">
    <source>
        <dbReference type="ARBA" id="ARBA00023026"/>
    </source>
</evidence>
<keyword evidence="5" id="KW-0843">Virulence</keyword>
<dbReference type="AlphaFoldDB" id="A0AAJ0MC69"/>
<feature type="non-terminal residue" evidence="9">
    <location>
        <position position="1"/>
    </location>
</feature>
<evidence type="ECO:0000256" key="1">
    <source>
        <dbReference type="ARBA" id="ARBA00004167"/>
    </source>
</evidence>
<dbReference type="PANTHER" id="PTHR33365:SF4">
    <property type="entry name" value="CYCLOCHLOROTINE BIOSYNTHESIS PROTEIN O"/>
    <property type="match status" value="1"/>
</dbReference>
<dbReference type="InterPro" id="IPR021765">
    <property type="entry name" value="UstYa-like"/>
</dbReference>
<sequence length="113" mass="13167">HQLHCLNVVRKYTYRDAWDYTGELEWKQGERMLRGHVDHCIETLRIAISCTADVTPVLIFADPSLPLGGYPDFETIHRCRNVDHLKDWARSENMVFTLRNVTWNGTQLKTHGS</sequence>
<evidence type="ECO:0000313" key="10">
    <source>
        <dbReference type="Proteomes" id="UP001275084"/>
    </source>
</evidence>
<dbReference type="Pfam" id="PF11807">
    <property type="entry name" value="UstYa"/>
    <property type="match status" value="1"/>
</dbReference>
<evidence type="ECO:0000256" key="6">
    <source>
        <dbReference type="ARBA" id="ARBA00023136"/>
    </source>
</evidence>
<dbReference type="EMBL" id="JAUIQD010000005">
    <property type="protein sequence ID" value="KAK3349193.1"/>
    <property type="molecule type" value="Genomic_DNA"/>
</dbReference>
<evidence type="ECO:0000256" key="7">
    <source>
        <dbReference type="ARBA" id="ARBA00023180"/>
    </source>
</evidence>
<keyword evidence="3" id="KW-0812">Transmembrane</keyword>
<gene>
    <name evidence="9" type="ORF">B0T25DRAFT_457938</name>
</gene>
<proteinExistence type="inferred from homology"/>
<reference evidence="9" key="2">
    <citation type="submission" date="2023-06" db="EMBL/GenBank/DDBJ databases">
        <authorList>
            <consortium name="Lawrence Berkeley National Laboratory"/>
            <person name="Haridas S."/>
            <person name="Hensen N."/>
            <person name="Bonometti L."/>
            <person name="Westerberg I."/>
            <person name="Brannstrom I.O."/>
            <person name="Guillou S."/>
            <person name="Cros-Aarteil S."/>
            <person name="Calhoun S."/>
            <person name="Kuo A."/>
            <person name="Mondo S."/>
            <person name="Pangilinan J."/>
            <person name="Riley R."/>
            <person name="Labutti K."/>
            <person name="Andreopoulos B."/>
            <person name="Lipzen A."/>
            <person name="Chen C."/>
            <person name="Yanf M."/>
            <person name="Daum C."/>
            <person name="Ng V."/>
            <person name="Clum A."/>
            <person name="Steindorff A."/>
            <person name="Ohm R."/>
            <person name="Martin F."/>
            <person name="Silar P."/>
            <person name="Natvig D."/>
            <person name="Lalanne C."/>
            <person name="Gautier V."/>
            <person name="Ament-Velasquez S.L."/>
            <person name="Kruys A."/>
            <person name="Hutchinson M.I."/>
            <person name="Powell A.J."/>
            <person name="Barry K."/>
            <person name="Miller A.N."/>
            <person name="Grigoriev I.V."/>
            <person name="Debuchy R."/>
            <person name="Gladieux P."/>
            <person name="Thoren M.H."/>
            <person name="Johannesson H."/>
        </authorList>
    </citation>
    <scope>NUCLEOTIDE SEQUENCE</scope>
    <source>
        <strain evidence="9">CBS 955.72</strain>
    </source>
</reference>
<dbReference type="PANTHER" id="PTHR33365">
    <property type="entry name" value="YALI0B05434P"/>
    <property type="match status" value="1"/>
</dbReference>
<dbReference type="GO" id="GO:0016020">
    <property type="term" value="C:membrane"/>
    <property type="evidence" value="ECO:0007669"/>
    <property type="project" value="UniProtKB-SubCell"/>
</dbReference>
<protein>
    <submittedName>
        <fullName evidence="9">Uncharacterized protein</fullName>
    </submittedName>
</protein>
<evidence type="ECO:0000313" key="9">
    <source>
        <dbReference type="EMBL" id="KAK3349193.1"/>
    </source>
</evidence>
<comment type="pathway">
    <text evidence="2">Mycotoxin biosynthesis.</text>
</comment>
<keyword evidence="7" id="KW-0325">Glycoprotein</keyword>
<comment type="caution">
    <text evidence="9">The sequence shown here is derived from an EMBL/GenBank/DDBJ whole genome shotgun (WGS) entry which is preliminary data.</text>
</comment>
<evidence type="ECO:0000256" key="3">
    <source>
        <dbReference type="ARBA" id="ARBA00022692"/>
    </source>
</evidence>
<comment type="similarity">
    <text evidence="8">Belongs to the ustYa family.</text>
</comment>
<organism evidence="9 10">
    <name type="scientific">Lasiosphaeria hispida</name>
    <dbReference type="NCBI Taxonomy" id="260671"/>
    <lineage>
        <taxon>Eukaryota</taxon>
        <taxon>Fungi</taxon>
        <taxon>Dikarya</taxon>
        <taxon>Ascomycota</taxon>
        <taxon>Pezizomycotina</taxon>
        <taxon>Sordariomycetes</taxon>
        <taxon>Sordariomycetidae</taxon>
        <taxon>Sordariales</taxon>
        <taxon>Lasiosphaeriaceae</taxon>
        <taxon>Lasiosphaeria</taxon>
    </lineage>
</organism>